<protein>
    <submittedName>
        <fullName evidence="2">Uncharacterized protein</fullName>
    </submittedName>
</protein>
<dbReference type="EMBL" id="DXBR01000046">
    <property type="protein sequence ID" value="HIZ39205.1"/>
    <property type="molecule type" value="Genomic_DNA"/>
</dbReference>
<evidence type="ECO:0000256" key="1">
    <source>
        <dbReference type="SAM" id="Phobius"/>
    </source>
</evidence>
<name>A0A9D2EKS8_9FIRM</name>
<feature type="transmembrane region" description="Helical" evidence="1">
    <location>
        <begin position="12"/>
        <end position="35"/>
    </location>
</feature>
<organism evidence="2 3">
    <name type="scientific">Candidatus Anaerobutyricum stercoris</name>
    <dbReference type="NCBI Taxonomy" id="2838457"/>
    <lineage>
        <taxon>Bacteria</taxon>
        <taxon>Bacillati</taxon>
        <taxon>Bacillota</taxon>
        <taxon>Clostridia</taxon>
        <taxon>Lachnospirales</taxon>
        <taxon>Lachnospiraceae</taxon>
        <taxon>Anaerobutyricum</taxon>
    </lineage>
</organism>
<feature type="transmembrane region" description="Helical" evidence="1">
    <location>
        <begin position="113"/>
        <end position="133"/>
    </location>
</feature>
<feature type="transmembrane region" description="Helical" evidence="1">
    <location>
        <begin position="192"/>
        <end position="216"/>
    </location>
</feature>
<dbReference type="AlphaFoldDB" id="A0A9D2EKS8"/>
<evidence type="ECO:0000313" key="3">
    <source>
        <dbReference type="Proteomes" id="UP000824049"/>
    </source>
</evidence>
<accession>A0A9D2EKS8</accession>
<keyword evidence="1" id="KW-0472">Membrane</keyword>
<sequence>MLGKLFKHEWIAISKLLVVIHGFILIFAILSRIFFEVSGGVDMAISGEVNDIVEIIAALIIFAIVLFICCAAMFTSVYIAYRFYKNVFTDQGYLTNTLPVTPTQIIVSKGLTALLWTVIDLAVLGVALLIMFANGEFMSVLLPALGRVLYYMGGLPAFCWILLVMILLAPFLMIIHMYFCVAVGSLIPNHKILGAIGVYIASYIIIQIISTIVLVITGLGFTAGSMDTTGMTSAEASYYVGSILTPMFLVSVICEIIAILVFFFVTKYIMTKKLNLE</sequence>
<keyword evidence="1" id="KW-1133">Transmembrane helix</keyword>
<reference evidence="2" key="1">
    <citation type="journal article" date="2021" name="PeerJ">
        <title>Extensive microbial diversity within the chicken gut microbiome revealed by metagenomics and culture.</title>
        <authorList>
            <person name="Gilroy R."/>
            <person name="Ravi A."/>
            <person name="Getino M."/>
            <person name="Pursley I."/>
            <person name="Horton D.L."/>
            <person name="Alikhan N.F."/>
            <person name="Baker D."/>
            <person name="Gharbi K."/>
            <person name="Hall N."/>
            <person name="Watson M."/>
            <person name="Adriaenssens E.M."/>
            <person name="Foster-Nyarko E."/>
            <person name="Jarju S."/>
            <person name="Secka A."/>
            <person name="Antonio M."/>
            <person name="Oren A."/>
            <person name="Chaudhuri R.R."/>
            <person name="La Ragione R."/>
            <person name="Hildebrand F."/>
            <person name="Pallen M.J."/>
        </authorList>
    </citation>
    <scope>NUCLEOTIDE SEQUENCE</scope>
    <source>
        <strain evidence="2">CHK179-28034</strain>
    </source>
</reference>
<feature type="transmembrane region" description="Helical" evidence="1">
    <location>
        <begin position="55"/>
        <end position="81"/>
    </location>
</feature>
<dbReference type="Proteomes" id="UP000824049">
    <property type="component" value="Unassembled WGS sequence"/>
</dbReference>
<comment type="caution">
    <text evidence="2">The sequence shown here is derived from an EMBL/GenBank/DDBJ whole genome shotgun (WGS) entry which is preliminary data.</text>
</comment>
<gene>
    <name evidence="2" type="ORF">H9968_04645</name>
</gene>
<evidence type="ECO:0000313" key="2">
    <source>
        <dbReference type="EMBL" id="HIZ39205.1"/>
    </source>
</evidence>
<feature type="transmembrane region" description="Helical" evidence="1">
    <location>
        <begin position="153"/>
        <end position="180"/>
    </location>
</feature>
<keyword evidence="1" id="KW-0812">Transmembrane</keyword>
<feature type="transmembrane region" description="Helical" evidence="1">
    <location>
        <begin position="236"/>
        <end position="265"/>
    </location>
</feature>
<proteinExistence type="predicted"/>
<reference evidence="2" key="2">
    <citation type="submission" date="2021-04" db="EMBL/GenBank/DDBJ databases">
        <authorList>
            <person name="Gilroy R."/>
        </authorList>
    </citation>
    <scope>NUCLEOTIDE SEQUENCE</scope>
    <source>
        <strain evidence="2">CHK179-28034</strain>
    </source>
</reference>